<evidence type="ECO:0000256" key="1">
    <source>
        <dbReference type="ARBA" id="ARBA00005254"/>
    </source>
</evidence>
<gene>
    <name evidence="2" type="ORF">ACFOOQ_19065</name>
</gene>
<dbReference type="InterPro" id="IPR001753">
    <property type="entry name" value="Enoyl-CoA_hydra/iso"/>
</dbReference>
<protein>
    <submittedName>
        <fullName evidence="2">Enoyl-CoA hydratase-related protein</fullName>
    </submittedName>
</protein>
<name>A0ABV7VLI0_9PROT</name>
<organism evidence="2 3">
    <name type="scientific">Ferrovibrio xuzhouensis</name>
    <dbReference type="NCBI Taxonomy" id="1576914"/>
    <lineage>
        <taxon>Bacteria</taxon>
        <taxon>Pseudomonadati</taxon>
        <taxon>Pseudomonadota</taxon>
        <taxon>Alphaproteobacteria</taxon>
        <taxon>Rhodospirillales</taxon>
        <taxon>Rhodospirillaceae</taxon>
        <taxon>Ferrovibrio</taxon>
    </lineage>
</organism>
<dbReference type="InterPro" id="IPR029045">
    <property type="entry name" value="ClpP/crotonase-like_dom_sf"/>
</dbReference>
<dbReference type="PANTHER" id="PTHR43459:SF1">
    <property type="entry name" value="EG:BACN32G11.4 PROTEIN"/>
    <property type="match status" value="1"/>
</dbReference>
<keyword evidence="3" id="KW-1185">Reference proteome</keyword>
<accession>A0ABV7VLI0</accession>
<evidence type="ECO:0000313" key="3">
    <source>
        <dbReference type="Proteomes" id="UP001595711"/>
    </source>
</evidence>
<proteinExistence type="inferred from homology"/>
<dbReference type="RefSeq" id="WP_379729235.1">
    <property type="nucleotide sequence ID" value="NZ_JBHRYJ010000005.1"/>
</dbReference>
<dbReference type="Gene3D" id="3.90.226.10">
    <property type="entry name" value="2-enoyl-CoA Hydratase, Chain A, domain 1"/>
    <property type="match status" value="1"/>
</dbReference>
<dbReference type="PANTHER" id="PTHR43459">
    <property type="entry name" value="ENOYL-COA HYDRATASE"/>
    <property type="match status" value="1"/>
</dbReference>
<dbReference type="Gene3D" id="1.10.12.10">
    <property type="entry name" value="Lyase 2-enoyl-coa Hydratase, Chain A, domain 2"/>
    <property type="match status" value="1"/>
</dbReference>
<reference evidence="3" key="1">
    <citation type="journal article" date="2019" name="Int. J. Syst. Evol. Microbiol.">
        <title>The Global Catalogue of Microorganisms (GCM) 10K type strain sequencing project: providing services to taxonomists for standard genome sequencing and annotation.</title>
        <authorList>
            <consortium name="The Broad Institute Genomics Platform"/>
            <consortium name="The Broad Institute Genome Sequencing Center for Infectious Disease"/>
            <person name="Wu L."/>
            <person name="Ma J."/>
        </authorList>
    </citation>
    <scope>NUCLEOTIDE SEQUENCE [LARGE SCALE GENOMIC DNA]</scope>
    <source>
        <strain evidence="3">KCTC 42182</strain>
    </source>
</reference>
<sequence length="268" mass="27966">MAYSTLLVGKADGIATITLNRPERLNALSAELMTELLAALDGIDADATIRCLLLTGAGRGFCSGADLAPDNKLGGDLNQGCGLPDLGRALHERYHPVIRRLAAFRMPIVCAVNGPAAGAGMSLALCGDIVLAGQSASFLQAFANIGLVPDAGSTYFLPRLAGTARAMGLAMLGEPLPAETAAAWGLIWKCVADDELMAEAGKLAAKFAKGPTVGLGLIRQVMRQSWDASLDAQLEAERAAQTKAGRTRDFIEGVTAFLQKRPAKFTGQ</sequence>
<dbReference type="Proteomes" id="UP001595711">
    <property type="component" value="Unassembled WGS sequence"/>
</dbReference>
<comment type="caution">
    <text evidence="2">The sequence shown here is derived from an EMBL/GenBank/DDBJ whole genome shotgun (WGS) entry which is preliminary data.</text>
</comment>
<dbReference type="InterPro" id="IPR014748">
    <property type="entry name" value="Enoyl-CoA_hydra_C"/>
</dbReference>
<evidence type="ECO:0000313" key="2">
    <source>
        <dbReference type="EMBL" id="MFC3677661.1"/>
    </source>
</evidence>
<comment type="similarity">
    <text evidence="1">Belongs to the enoyl-CoA hydratase/isomerase family.</text>
</comment>
<dbReference type="CDD" id="cd06558">
    <property type="entry name" value="crotonase-like"/>
    <property type="match status" value="1"/>
</dbReference>
<dbReference type="Pfam" id="PF00378">
    <property type="entry name" value="ECH_1"/>
    <property type="match status" value="1"/>
</dbReference>
<dbReference type="SUPFAM" id="SSF52096">
    <property type="entry name" value="ClpP/crotonase"/>
    <property type="match status" value="1"/>
</dbReference>
<dbReference type="EMBL" id="JBHRYJ010000005">
    <property type="protein sequence ID" value="MFC3677661.1"/>
    <property type="molecule type" value="Genomic_DNA"/>
</dbReference>